<organism evidence="1 2">
    <name type="scientific">Blastopirellula sediminis</name>
    <dbReference type="NCBI Taxonomy" id="2894196"/>
    <lineage>
        <taxon>Bacteria</taxon>
        <taxon>Pseudomonadati</taxon>
        <taxon>Planctomycetota</taxon>
        <taxon>Planctomycetia</taxon>
        <taxon>Pirellulales</taxon>
        <taxon>Pirellulaceae</taxon>
        <taxon>Blastopirellula</taxon>
    </lineage>
</organism>
<keyword evidence="2" id="KW-1185">Reference proteome</keyword>
<evidence type="ECO:0000313" key="2">
    <source>
        <dbReference type="Proteomes" id="UP001139103"/>
    </source>
</evidence>
<dbReference type="AlphaFoldDB" id="A0A9X1SDW1"/>
<accession>A0A9X1SDW1</accession>
<sequence>MKSVDIVYFLKHSSANDLEILISLRSVAKHFSDVGKVWIVGDRPTFLTDDTTIVEHIPHDYLAAPIRFQTPIVNQFQLLFASSLLPELTHEFLYFCDDYVLLDRLTLEEARKSYYLEDMDKITKRGRGIWMESLWRTYEQLKRLGYPRFNFETHCPAYFRRKWVFDAYVDLKDFVTNDRYFGLLAETAILNHAIAKQGVKPVSIRDERLRIGFWGKHPQYDSIQAQCRGKRFLNFDDAGFGPDLKRYLLEMFSEPCRYEKDGASANHMNGLAASLGCFQVTA</sequence>
<dbReference type="Proteomes" id="UP001139103">
    <property type="component" value="Unassembled WGS sequence"/>
</dbReference>
<reference evidence="1" key="1">
    <citation type="submission" date="2021-11" db="EMBL/GenBank/DDBJ databases">
        <title>Genome sequence.</title>
        <authorList>
            <person name="Sun Q."/>
        </authorList>
    </citation>
    <scope>NUCLEOTIDE SEQUENCE</scope>
    <source>
        <strain evidence="1">JC732</strain>
    </source>
</reference>
<dbReference type="EMBL" id="JAJKFT010000002">
    <property type="protein sequence ID" value="MCC9627085.1"/>
    <property type="molecule type" value="Genomic_DNA"/>
</dbReference>
<dbReference type="RefSeq" id="WP_230214878.1">
    <property type="nucleotide sequence ID" value="NZ_JAJKFT010000002.1"/>
</dbReference>
<proteinExistence type="predicted"/>
<comment type="caution">
    <text evidence="1">The sequence shown here is derived from an EMBL/GenBank/DDBJ whole genome shotgun (WGS) entry which is preliminary data.</text>
</comment>
<name>A0A9X1SDW1_9BACT</name>
<gene>
    <name evidence="1" type="ORF">LOC68_01580</name>
</gene>
<evidence type="ECO:0000313" key="1">
    <source>
        <dbReference type="EMBL" id="MCC9627085.1"/>
    </source>
</evidence>
<protein>
    <submittedName>
        <fullName evidence="1">Uncharacterized protein</fullName>
    </submittedName>
</protein>